<feature type="non-terminal residue" evidence="1">
    <location>
        <position position="1"/>
    </location>
</feature>
<organism evidence="1 2">
    <name type="scientific">Hyphopichia burtonii NRRL Y-1933</name>
    <dbReference type="NCBI Taxonomy" id="984485"/>
    <lineage>
        <taxon>Eukaryota</taxon>
        <taxon>Fungi</taxon>
        <taxon>Dikarya</taxon>
        <taxon>Ascomycota</taxon>
        <taxon>Saccharomycotina</taxon>
        <taxon>Pichiomycetes</taxon>
        <taxon>Debaryomycetaceae</taxon>
        <taxon>Hyphopichia</taxon>
    </lineage>
</organism>
<name>A0A1E4RSY3_9ASCO</name>
<proteinExistence type="predicted"/>
<feature type="non-terminal residue" evidence="1">
    <location>
        <position position="155"/>
    </location>
</feature>
<protein>
    <submittedName>
        <fullName evidence="1">Uncharacterized protein</fullName>
    </submittedName>
</protein>
<gene>
    <name evidence="1" type="ORF">HYPBUDRAFT_99477</name>
</gene>
<dbReference type="RefSeq" id="XP_020079437.1">
    <property type="nucleotide sequence ID" value="XM_020224034.1"/>
</dbReference>
<sequence>NGVLASTLESKVTRVLKAEQKSMAAREDLIKDFRNWTLLIPNTESSSMVKDFTELLSRQKTGDQATLTKLSQLKNHLLSVHAREKKQRELINEQTKILKQIKDSEVKYGHNATVTALLREKLEANIYNLEVVELQLVRSISESLREAFLDYITAL</sequence>
<dbReference type="EMBL" id="KV454538">
    <property type="protein sequence ID" value="ODV70370.1"/>
    <property type="molecule type" value="Genomic_DNA"/>
</dbReference>
<dbReference type="AlphaFoldDB" id="A0A1E4RSY3"/>
<keyword evidence="2" id="KW-1185">Reference proteome</keyword>
<dbReference type="OrthoDB" id="4095156at2759"/>
<reference evidence="2" key="1">
    <citation type="submission" date="2016-05" db="EMBL/GenBank/DDBJ databases">
        <title>Comparative genomics of biotechnologically important yeasts.</title>
        <authorList>
            <consortium name="DOE Joint Genome Institute"/>
            <person name="Riley R."/>
            <person name="Haridas S."/>
            <person name="Wolfe K.H."/>
            <person name="Lopes M.R."/>
            <person name="Hittinger C.T."/>
            <person name="Goker M."/>
            <person name="Salamov A."/>
            <person name="Wisecaver J."/>
            <person name="Long T.M."/>
            <person name="Aerts A.L."/>
            <person name="Barry K."/>
            <person name="Choi C."/>
            <person name="Clum A."/>
            <person name="Coughlan A.Y."/>
            <person name="Deshpande S."/>
            <person name="Douglass A.P."/>
            <person name="Hanson S.J."/>
            <person name="Klenk H.-P."/>
            <person name="Labutti K."/>
            <person name="Lapidus A."/>
            <person name="Lindquist E."/>
            <person name="Lipzen A."/>
            <person name="Meier-Kolthoff J.P."/>
            <person name="Ohm R.A."/>
            <person name="Otillar R.P."/>
            <person name="Pangilinan J."/>
            <person name="Peng Y."/>
            <person name="Rokas A."/>
            <person name="Rosa C.A."/>
            <person name="Scheuner C."/>
            <person name="Sibirny A.A."/>
            <person name="Slot J.C."/>
            <person name="Stielow J.B."/>
            <person name="Sun H."/>
            <person name="Kurtzman C.P."/>
            <person name="Blackwell M."/>
            <person name="Grigoriev I.V."/>
            <person name="Jeffries T.W."/>
        </authorList>
    </citation>
    <scope>NUCLEOTIDE SEQUENCE [LARGE SCALE GENOMIC DNA]</scope>
    <source>
        <strain evidence="2">NRRL Y-1933</strain>
    </source>
</reference>
<dbReference type="GeneID" id="30998583"/>
<accession>A0A1E4RSY3</accession>
<dbReference type="Proteomes" id="UP000095085">
    <property type="component" value="Unassembled WGS sequence"/>
</dbReference>
<evidence type="ECO:0000313" key="1">
    <source>
        <dbReference type="EMBL" id="ODV70370.1"/>
    </source>
</evidence>
<evidence type="ECO:0000313" key="2">
    <source>
        <dbReference type="Proteomes" id="UP000095085"/>
    </source>
</evidence>